<dbReference type="OrthoDB" id="195446at2759"/>
<evidence type="ECO:0000256" key="1">
    <source>
        <dbReference type="SAM" id="MobiDB-lite"/>
    </source>
</evidence>
<sequence length="210" mass="24553">MGSSPSTISQDVNTLIPNSSNQENVQFPRNSDDVLRTFSTLRHVLPSELVLEILEFAQYWLHARVYREGINTYDERNWHDRTPYLTSGPVAEGRVEEIRIKIWSHDQGWSDYREDHGTYRNSWTWFELGIEGFQGREVNTEHVDLRLATNVHAQRQTAVHEIVYRRQDNSRLIEALRTGDHLSIIPLSRYPGWRNTVDKASIEVYTSPIF</sequence>
<dbReference type="EMBL" id="CAJVPA010000195">
    <property type="protein sequence ID" value="CAG8391398.1"/>
    <property type="molecule type" value="Genomic_DNA"/>
</dbReference>
<comment type="caution">
    <text evidence="2">The sequence shown here is derived from an EMBL/GenBank/DDBJ whole genome shotgun (WGS) entry which is preliminary data.</text>
</comment>
<evidence type="ECO:0000313" key="2">
    <source>
        <dbReference type="EMBL" id="CAG8391398.1"/>
    </source>
</evidence>
<feature type="region of interest" description="Disordered" evidence="1">
    <location>
        <begin position="1"/>
        <end position="27"/>
    </location>
</feature>
<accession>A0A9W4JDF7</accession>
<evidence type="ECO:0000313" key="3">
    <source>
        <dbReference type="Proteomes" id="UP001152646"/>
    </source>
</evidence>
<proteinExistence type="predicted"/>
<reference evidence="2" key="1">
    <citation type="submission" date="2021-07" db="EMBL/GenBank/DDBJ databases">
        <authorList>
            <person name="Branca A.L. A."/>
        </authorList>
    </citation>
    <scope>NUCLEOTIDE SEQUENCE</scope>
</reference>
<gene>
    <name evidence="2" type="ORF">PSALAMII_LOCUS7101</name>
</gene>
<dbReference type="Proteomes" id="UP001152646">
    <property type="component" value="Unassembled WGS sequence"/>
</dbReference>
<name>A0A9W4JDF7_9EURO</name>
<dbReference type="AlphaFoldDB" id="A0A9W4JDF7"/>
<protein>
    <submittedName>
        <fullName evidence="2">Uncharacterized protein</fullName>
    </submittedName>
</protein>
<organism evidence="2 3">
    <name type="scientific">Penicillium salamii</name>
    <dbReference type="NCBI Taxonomy" id="1612424"/>
    <lineage>
        <taxon>Eukaryota</taxon>
        <taxon>Fungi</taxon>
        <taxon>Dikarya</taxon>
        <taxon>Ascomycota</taxon>
        <taxon>Pezizomycotina</taxon>
        <taxon>Eurotiomycetes</taxon>
        <taxon>Eurotiomycetidae</taxon>
        <taxon>Eurotiales</taxon>
        <taxon>Aspergillaceae</taxon>
        <taxon>Penicillium</taxon>
    </lineage>
</organism>